<dbReference type="GO" id="GO:0009349">
    <property type="term" value="C:riboflavin synthase complex"/>
    <property type="evidence" value="ECO:0007669"/>
    <property type="project" value="UniProtKB-UniRule"/>
</dbReference>
<feature type="binding site" evidence="7">
    <location>
        <begin position="56"/>
        <end position="58"/>
    </location>
    <ligand>
        <name>5-amino-6-(D-ribitylamino)uracil</name>
        <dbReference type="ChEBI" id="CHEBI:15934"/>
    </ligand>
</feature>
<keyword evidence="4 7" id="KW-0686">Riboflavin biosynthesis</keyword>
<dbReference type="EC" id="2.5.1.78" evidence="3 7"/>
<dbReference type="CDD" id="cd09209">
    <property type="entry name" value="Lumazine_synthase-I"/>
    <property type="match status" value="1"/>
</dbReference>
<sequence>MSGAGAPVVEVDANGLTIEIVASLWHTEVMDGLVAGAIRAAEKAGAAYRVTRVPGAFELTVVAESLARAGVDAIACLGVVVRGGTPHFEYVCDAVTRGLTDVSRSHATPVGFGILTTDDDQQALDRAGLPGSREDKGAEAVEAALATALVLRGL</sequence>
<dbReference type="Gene3D" id="3.40.50.960">
    <property type="entry name" value="Lumazine/riboflavin synthase"/>
    <property type="match status" value="1"/>
</dbReference>
<evidence type="ECO:0000256" key="1">
    <source>
        <dbReference type="ARBA" id="ARBA00004917"/>
    </source>
</evidence>
<accession>A0AB35ME27</accession>
<dbReference type="GO" id="GO:0005829">
    <property type="term" value="C:cytosol"/>
    <property type="evidence" value="ECO:0007669"/>
    <property type="project" value="TreeGrafter"/>
</dbReference>
<dbReference type="Pfam" id="PF00885">
    <property type="entry name" value="DMRL_synthase"/>
    <property type="match status" value="1"/>
</dbReference>
<dbReference type="RefSeq" id="WP_301152127.1">
    <property type="nucleotide sequence ID" value="NZ_JAUHPZ010000001.1"/>
</dbReference>
<dbReference type="HAMAP" id="MF_00178">
    <property type="entry name" value="Lumazine_synth"/>
    <property type="match status" value="1"/>
</dbReference>
<evidence type="ECO:0000256" key="7">
    <source>
        <dbReference type="HAMAP-Rule" id="MF_00178"/>
    </source>
</evidence>
<evidence type="ECO:0000313" key="8">
    <source>
        <dbReference type="EMBL" id="MDN4482018.1"/>
    </source>
</evidence>
<dbReference type="AlphaFoldDB" id="A0AB35ME27"/>
<protein>
    <recommendedName>
        <fullName evidence="3 7">6,7-dimethyl-8-ribityllumazine synthase</fullName>
        <shortName evidence="7">DMRL synthase</shortName>
        <shortName evidence="7">LS</shortName>
        <shortName evidence="7">Lumazine synthase</shortName>
        <ecNumber evidence="3 7">2.5.1.78</ecNumber>
    </recommendedName>
</protein>
<reference evidence="8 9" key="1">
    <citation type="submission" date="2023-06" db="EMBL/GenBank/DDBJ databases">
        <title>SYSU T0a273.</title>
        <authorList>
            <person name="Gao L."/>
            <person name="Fang B.-Z."/>
            <person name="Li W.-J."/>
        </authorList>
    </citation>
    <scope>NUCLEOTIDE SEQUENCE [LARGE SCALE GENOMIC DNA]</scope>
    <source>
        <strain evidence="8 9">SYSU T0a273</strain>
    </source>
</reference>
<evidence type="ECO:0000256" key="5">
    <source>
        <dbReference type="ARBA" id="ARBA00022679"/>
    </source>
</evidence>
<evidence type="ECO:0000256" key="4">
    <source>
        <dbReference type="ARBA" id="ARBA00022619"/>
    </source>
</evidence>
<organism evidence="8 9">
    <name type="scientific">Demequina lignilytica</name>
    <dbReference type="NCBI Taxonomy" id="3051663"/>
    <lineage>
        <taxon>Bacteria</taxon>
        <taxon>Bacillati</taxon>
        <taxon>Actinomycetota</taxon>
        <taxon>Actinomycetes</taxon>
        <taxon>Micrococcales</taxon>
        <taxon>Demequinaceae</taxon>
        <taxon>Demequina</taxon>
    </lineage>
</organism>
<dbReference type="PANTHER" id="PTHR21058">
    <property type="entry name" value="6,7-DIMETHYL-8-RIBITYLLUMAZINE SYNTHASE DMRL SYNTHASE LUMAZINE SYNTHASE"/>
    <property type="match status" value="1"/>
</dbReference>
<feature type="binding site" evidence="7">
    <location>
        <begin position="84"/>
        <end position="85"/>
    </location>
    <ligand>
        <name>(2S)-2-hydroxy-3-oxobutyl phosphate</name>
        <dbReference type="ChEBI" id="CHEBI:58830"/>
    </ligand>
</feature>
<dbReference type="NCBIfam" id="TIGR00114">
    <property type="entry name" value="lumazine-synth"/>
    <property type="match status" value="1"/>
</dbReference>
<comment type="pathway">
    <text evidence="1 7">Cofactor biosynthesis; riboflavin biosynthesis; riboflavin from 2-hydroxy-3-oxobutyl phosphate and 5-amino-6-(D-ribitylamino)uracil: step 1/2.</text>
</comment>
<dbReference type="EMBL" id="JAUHQB010000001">
    <property type="protein sequence ID" value="MDN4482018.1"/>
    <property type="molecule type" value="Genomic_DNA"/>
</dbReference>
<keyword evidence="5 7" id="KW-0808">Transferase</keyword>
<name>A0AB35ME27_9MICO</name>
<evidence type="ECO:0000256" key="2">
    <source>
        <dbReference type="ARBA" id="ARBA00007424"/>
    </source>
</evidence>
<feature type="binding site" evidence="7">
    <location>
        <begin position="79"/>
        <end position="81"/>
    </location>
    <ligand>
        <name>5-amino-6-(D-ribitylamino)uracil</name>
        <dbReference type="ChEBI" id="CHEBI:15934"/>
    </ligand>
</feature>
<dbReference type="InterPro" id="IPR002180">
    <property type="entry name" value="LS/RS"/>
</dbReference>
<dbReference type="SUPFAM" id="SSF52121">
    <property type="entry name" value="Lumazine synthase"/>
    <property type="match status" value="1"/>
</dbReference>
<dbReference type="InterPro" id="IPR034964">
    <property type="entry name" value="LS"/>
</dbReference>
<feature type="binding site" evidence="7">
    <location>
        <position position="112"/>
    </location>
    <ligand>
        <name>5-amino-6-(D-ribitylamino)uracil</name>
        <dbReference type="ChEBI" id="CHEBI:15934"/>
    </ligand>
</feature>
<dbReference type="GO" id="GO:0000906">
    <property type="term" value="F:6,7-dimethyl-8-ribityllumazine synthase activity"/>
    <property type="evidence" value="ECO:0007669"/>
    <property type="project" value="UniProtKB-UniRule"/>
</dbReference>
<comment type="catalytic activity">
    <reaction evidence="6 7">
        <text>(2S)-2-hydroxy-3-oxobutyl phosphate + 5-amino-6-(D-ribitylamino)uracil = 6,7-dimethyl-8-(1-D-ribityl)lumazine + phosphate + 2 H2O + H(+)</text>
        <dbReference type="Rhea" id="RHEA:26152"/>
        <dbReference type="ChEBI" id="CHEBI:15377"/>
        <dbReference type="ChEBI" id="CHEBI:15378"/>
        <dbReference type="ChEBI" id="CHEBI:15934"/>
        <dbReference type="ChEBI" id="CHEBI:43474"/>
        <dbReference type="ChEBI" id="CHEBI:58201"/>
        <dbReference type="ChEBI" id="CHEBI:58830"/>
        <dbReference type="EC" id="2.5.1.78"/>
    </reaction>
</comment>
<proteinExistence type="inferred from homology"/>
<evidence type="ECO:0000256" key="6">
    <source>
        <dbReference type="ARBA" id="ARBA00048785"/>
    </source>
</evidence>
<dbReference type="GO" id="GO:0009231">
    <property type="term" value="P:riboflavin biosynthetic process"/>
    <property type="evidence" value="ECO:0007669"/>
    <property type="project" value="UniProtKB-UniRule"/>
</dbReference>
<dbReference type="InterPro" id="IPR036467">
    <property type="entry name" value="LS/RS_sf"/>
</dbReference>
<evidence type="ECO:0000256" key="3">
    <source>
        <dbReference type="ARBA" id="ARBA00012664"/>
    </source>
</evidence>
<dbReference type="PANTHER" id="PTHR21058:SF0">
    <property type="entry name" value="6,7-DIMETHYL-8-RIBITYLLUMAZINE SYNTHASE"/>
    <property type="match status" value="1"/>
</dbReference>
<feature type="active site" description="Proton donor" evidence="7">
    <location>
        <position position="87"/>
    </location>
</feature>
<evidence type="ECO:0000313" key="9">
    <source>
        <dbReference type="Proteomes" id="UP001172756"/>
    </source>
</evidence>
<comment type="similarity">
    <text evidence="2 7">Belongs to the DMRL synthase family.</text>
</comment>
<gene>
    <name evidence="7 8" type="primary">ribH</name>
    <name evidence="8" type="ORF">QQ002_00500</name>
</gene>
<comment type="function">
    <text evidence="7">Catalyzes the formation of 6,7-dimethyl-8-ribityllumazine by condensation of 5-amino-6-(D-ribitylamino)uracil with 3,4-dihydroxy-2-butanone 4-phosphate. This is the penultimate step in the biosynthesis of riboflavin.</text>
</comment>
<feature type="binding site" evidence="7">
    <location>
        <position position="25"/>
    </location>
    <ligand>
        <name>5-amino-6-(D-ribitylamino)uracil</name>
        <dbReference type="ChEBI" id="CHEBI:15934"/>
    </ligand>
</feature>
<comment type="caution">
    <text evidence="8">The sequence shown here is derived from an EMBL/GenBank/DDBJ whole genome shotgun (WGS) entry which is preliminary data.</text>
</comment>
<feature type="binding site" evidence="7">
    <location>
        <position position="126"/>
    </location>
    <ligand>
        <name>(2S)-2-hydroxy-3-oxobutyl phosphate</name>
        <dbReference type="ChEBI" id="CHEBI:58830"/>
    </ligand>
</feature>
<dbReference type="Proteomes" id="UP001172756">
    <property type="component" value="Unassembled WGS sequence"/>
</dbReference>